<accession>A0A4Y7SRU3</accession>
<name>A0A4Y7SRU3_COPMI</name>
<reference evidence="1 2" key="1">
    <citation type="journal article" date="2019" name="Nat. Ecol. Evol.">
        <title>Megaphylogeny resolves global patterns of mushroom evolution.</title>
        <authorList>
            <person name="Varga T."/>
            <person name="Krizsan K."/>
            <person name="Foldi C."/>
            <person name="Dima B."/>
            <person name="Sanchez-Garcia M."/>
            <person name="Sanchez-Ramirez S."/>
            <person name="Szollosi G.J."/>
            <person name="Szarkandi J.G."/>
            <person name="Papp V."/>
            <person name="Albert L."/>
            <person name="Andreopoulos W."/>
            <person name="Angelini C."/>
            <person name="Antonin V."/>
            <person name="Barry K.W."/>
            <person name="Bougher N.L."/>
            <person name="Buchanan P."/>
            <person name="Buyck B."/>
            <person name="Bense V."/>
            <person name="Catcheside P."/>
            <person name="Chovatia M."/>
            <person name="Cooper J."/>
            <person name="Damon W."/>
            <person name="Desjardin D."/>
            <person name="Finy P."/>
            <person name="Geml J."/>
            <person name="Haridas S."/>
            <person name="Hughes K."/>
            <person name="Justo A."/>
            <person name="Karasinski D."/>
            <person name="Kautmanova I."/>
            <person name="Kiss B."/>
            <person name="Kocsube S."/>
            <person name="Kotiranta H."/>
            <person name="LaButti K.M."/>
            <person name="Lechner B.E."/>
            <person name="Liimatainen K."/>
            <person name="Lipzen A."/>
            <person name="Lukacs Z."/>
            <person name="Mihaltcheva S."/>
            <person name="Morgado L.N."/>
            <person name="Niskanen T."/>
            <person name="Noordeloos M.E."/>
            <person name="Ohm R.A."/>
            <person name="Ortiz-Santana B."/>
            <person name="Ovrebo C."/>
            <person name="Racz N."/>
            <person name="Riley R."/>
            <person name="Savchenko A."/>
            <person name="Shiryaev A."/>
            <person name="Soop K."/>
            <person name="Spirin V."/>
            <person name="Szebenyi C."/>
            <person name="Tomsovsky M."/>
            <person name="Tulloss R.E."/>
            <person name="Uehling J."/>
            <person name="Grigoriev I.V."/>
            <person name="Vagvolgyi C."/>
            <person name="Papp T."/>
            <person name="Martin F.M."/>
            <person name="Miettinen O."/>
            <person name="Hibbett D.S."/>
            <person name="Nagy L.G."/>
        </authorList>
    </citation>
    <scope>NUCLEOTIDE SEQUENCE [LARGE SCALE GENOMIC DNA]</scope>
    <source>
        <strain evidence="1 2">FP101781</strain>
    </source>
</reference>
<keyword evidence="2" id="KW-1185">Reference proteome</keyword>
<sequence length="279" mass="31596">MAVAYHVQYLKDAGLTLAHSIRPIGSPARQVMLSGIHLYVASHPRVIQLKSERYGLDCWTLKCRHARDGHHPLCALRRAKLSAISKLVRECTEAQTNPVKEIVTASSVGWRHVRGSDEQRERDVLIQVPLEQAEESENVGEVPQQKSVLAPMRFTRRTNAEQGYDSHIFCLEPIPGEGFFGFEHVPIVWREYQPIPTQFGLCKALILESIESNESSLCSIIQYGPDLQQVKLECNPLFFAPEHYFAGDTTDRVVQRVWWTATMVSLGLMLEYLEVRGSV</sequence>
<dbReference type="AlphaFoldDB" id="A0A4Y7SRU3"/>
<dbReference type="Proteomes" id="UP000298030">
    <property type="component" value="Unassembled WGS sequence"/>
</dbReference>
<organism evidence="1 2">
    <name type="scientific">Coprinellus micaceus</name>
    <name type="common">Glistening ink-cap mushroom</name>
    <name type="synonym">Coprinus micaceus</name>
    <dbReference type="NCBI Taxonomy" id="71717"/>
    <lineage>
        <taxon>Eukaryota</taxon>
        <taxon>Fungi</taxon>
        <taxon>Dikarya</taxon>
        <taxon>Basidiomycota</taxon>
        <taxon>Agaricomycotina</taxon>
        <taxon>Agaricomycetes</taxon>
        <taxon>Agaricomycetidae</taxon>
        <taxon>Agaricales</taxon>
        <taxon>Agaricineae</taxon>
        <taxon>Psathyrellaceae</taxon>
        <taxon>Coprinellus</taxon>
    </lineage>
</organism>
<evidence type="ECO:0000313" key="2">
    <source>
        <dbReference type="Proteomes" id="UP000298030"/>
    </source>
</evidence>
<comment type="caution">
    <text evidence="1">The sequence shown here is derived from an EMBL/GenBank/DDBJ whole genome shotgun (WGS) entry which is preliminary data.</text>
</comment>
<proteinExistence type="predicted"/>
<dbReference type="EMBL" id="QPFP01000067">
    <property type="protein sequence ID" value="TEB24431.1"/>
    <property type="molecule type" value="Genomic_DNA"/>
</dbReference>
<evidence type="ECO:0000313" key="1">
    <source>
        <dbReference type="EMBL" id="TEB24431.1"/>
    </source>
</evidence>
<gene>
    <name evidence="1" type="ORF">FA13DRAFT_1318788</name>
</gene>
<protein>
    <submittedName>
        <fullName evidence="1">Uncharacterized protein</fullName>
    </submittedName>
</protein>